<feature type="non-terminal residue" evidence="1">
    <location>
        <position position="130"/>
    </location>
</feature>
<evidence type="ECO:0008006" key="3">
    <source>
        <dbReference type="Google" id="ProtNLM"/>
    </source>
</evidence>
<proteinExistence type="predicted"/>
<comment type="caution">
    <text evidence="1">The sequence shown here is derived from an EMBL/GenBank/DDBJ whole genome shotgun (WGS) entry which is preliminary data.</text>
</comment>
<gene>
    <name evidence="1" type="ORF">QNI19_31370</name>
</gene>
<protein>
    <recommendedName>
        <fullName evidence="3">Transposase</fullName>
    </recommendedName>
</protein>
<dbReference type="EMBL" id="JASJOT010000033">
    <property type="protein sequence ID" value="MDJ1497481.1"/>
    <property type="molecule type" value="Genomic_DNA"/>
</dbReference>
<name>A0ABT7CVD2_9BACT</name>
<dbReference type="RefSeq" id="WP_314003081.1">
    <property type="nucleotide sequence ID" value="NZ_JASJOT010000033.1"/>
</dbReference>
<accession>A0ABT7CVD2</accession>
<sequence>MLVQILLCYLFDLILSIFNLPERLSKLVLKRRKEQILEQTKRVLRGIASGYGPRNGRNRSTKDAFAAFNPQVGVITNLHEGKQLVGDNTIAVRLRKKAYLCRMQDIDFQNIVTSDKDFTELSSYFSNTHL</sequence>
<organism evidence="1 2">
    <name type="scientific">Xanthocytophaga flava</name>
    <dbReference type="NCBI Taxonomy" id="3048013"/>
    <lineage>
        <taxon>Bacteria</taxon>
        <taxon>Pseudomonadati</taxon>
        <taxon>Bacteroidota</taxon>
        <taxon>Cytophagia</taxon>
        <taxon>Cytophagales</taxon>
        <taxon>Rhodocytophagaceae</taxon>
        <taxon>Xanthocytophaga</taxon>
    </lineage>
</organism>
<dbReference type="Proteomes" id="UP001228581">
    <property type="component" value="Unassembled WGS sequence"/>
</dbReference>
<keyword evidence="2" id="KW-1185">Reference proteome</keyword>
<evidence type="ECO:0000313" key="1">
    <source>
        <dbReference type="EMBL" id="MDJ1497481.1"/>
    </source>
</evidence>
<reference evidence="1 2" key="1">
    <citation type="submission" date="2023-05" db="EMBL/GenBank/DDBJ databases">
        <authorList>
            <person name="Zhang X."/>
        </authorList>
    </citation>
    <scope>NUCLEOTIDE SEQUENCE [LARGE SCALE GENOMIC DNA]</scope>
    <source>
        <strain evidence="1 2">DM2B3-1</strain>
    </source>
</reference>
<evidence type="ECO:0000313" key="2">
    <source>
        <dbReference type="Proteomes" id="UP001228581"/>
    </source>
</evidence>